<reference evidence="2" key="1">
    <citation type="journal article" date="2023" name="Mol. Phylogenet. Evol.">
        <title>Genome-scale phylogeny and comparative genomics of the fungal order Sordariales.</title>
        <authorList>
            <person name="Hensen N."/>
            <person name="Bonometti L."/>
            <person name="Westerberg I."/>
            <person name="Brannstrom I.O."/>
            <person name="Guillou S."/>
            <person name="Cros-Aarteil S."/>
            <person name="Calhoun S."/>
            <person name="Haridas S."/>
            <person name="Kuo A."/>
            <person name="Mondo S."/>
            <person name="Pangilinan J."/>
            <person name="Riley R."/>
            <person name="LaButti K."/>
            <person name="Andreopoulos B."/>
            <person name="Lipzen A."/>
            <person name="Chen C."/>
            <person name="Yan M."/>
            <person name="Daum C."/>
            <person name="Ng V."/>
            <person name="Clum A."/>
            <person name="Steindorff A."/>
            <person name="Ohm R.A."/>
            <person name="Martin F."/>
            <person name="Silar P."/>
            <person name="Natvig D.O."/>
            <person name="Lalanne C."/>
            <person name="Gautier V."/>
            <person name="Ament-Velasquez S.L."/>
            <person name="Kruys A."/>
            <person name="Hutchinson M.I."/>
            <person name="Powell A.J."/>
            <person name="Barry K."/>
            <person name="Miller A.N."/>
            <person name="Grigoriev I.V."/>
            <person name="Debuchy R."/>
            <person name="Gladieux P."/>
            <person name="Hiltunen Thoren M."/>
            <person name="Johannesson H."/>
        </authorList>
    </citation>
    <scope>NUCLEOTIDE SEQUENCE</scope>
    <source>
        <strain evidence="2">PSN309</strain>
    </source>
</reference>
<keyword evidence="3" id="KW-1185">Reference proteome</keyword>
<dbReference type="AlphaFoldDB" id="A0AAN6WVT4"/>
<feature type="region of interest" description="Disordered" evidence="1">
    <location>
        <begin position="128"/>
        <end position="169"/>
    </location>
</feature>
<proteinExistence type="predicted"/>
<gene>
    <name evidence="2" type="ORF">QBC35DRAFT_523557</name>
</gene>
<protein>
    <submittedName>
        <fullName evidence="2">Uncharacterized protein</fullName>
    </submittedName>
</protein>
<dbReference type="Proteomes" id="UP001302126">
    <property type="component" value="Unassembled WGS sequence"/>
</dbReference>
<name>A0AAN6WVT4_9PEZI</name>
<evidence type="ECO:0000256" key="1">
    <source>
        <dbReference type="SAM" id="MobiDB-lite"/>
    </source>
</evidence>
<organism evidence="2 3">
    <name type="scientific">Podospora australis</name>
    <dbReference type="NCBI Taxonomy" id="1536484"/>
    <lineage>
        <taxon>Eukaryota</taxon>
        <taxon>Fungi</taxon>
        <taxon>Dikarya</taxon>
        <taxon>Ascomycota</taxon>
        <taxon>Pezizomycotina</taxon>
        <taxon>Sordariomycetes</taxon>
        <taxon>Sordariomycetidae</taxon>
        <taxon>Sordariales</taxon>
        <taxon>Podosporaceae</taxon>
        <taxon>Podospora</taxon>
    </lineage>
</organism>
<reference evidence="2" key="2">
    <citation type="submission" date="2023-05" db="EMBL/GenBank/DDBJ databases">
        <authorList>
            <consortium name="Lawrence Berkeley National Laboratory"/>
            <person name="Steindorff A."/>
            <person name="Hensen N."/>
            <person name="Bonometti L."/>
            <person name="Westerberg I."/>
            <person name="Brannstrom I.O."/>
            <person name="Guillou S."/>
            <person name="Cros-Aarteil S."/>
            <person name="Calhoun S."/>
            <person name="Haridas S."/>
            <person name="Kuo A."/>
            <person name="Mondo S."/>
            <person name="Pangilinan J."/>
            <person name="Riley R."/>
            <person name="Labutti K."/>
            <person name="Andreopoulos B."/>
            <person name="Lipzen A."/>
            <person name="Chen C."/>
            <person name="Yanf M."/>
            <person name="Daum C."/>
            <person name="Ng V."/>
            <person name="Clum A."/>
            <person name="Ohm R."/>
            <person name="Martin F."/>
            <person name="Silar P."/>
            <person name="Natvig D."/>
            <person name="Lalanne C."/>
            <person name="Gautier V."/>
            <person name="Ament-Velasquez S.L."/>
            <person name="Kruys A."/>
            <person name="Hutchinson M.I."/>
            <person name="Powell A.J."/>
            <person name="Barry K."/>
            <person name="Miller A.N."/>
            <person name="Grigoriev I.V."/>
            <person name="Debuchy R."/>
            <person name="Gladieux P."/>
            <person name="Thoren M.H."/>
            <person name="Johannesson H."/>
        </authorList>
    </citation>
    <scope>NUCLEOTIDE SEQUENCE</scope>
    <source>
        <strain evidence="2">PSN309</strain>
    </source>
</reference>
<evidence type="ECO:0000313" key="3">
    <source>
        <dbReference type="Proteomes" id="UP001302126"/>
    </source>
</evidence>
<comment type="caution">
    <text evidence="2">The sequence shown here is derived from an EMBL/GenBank/DDBJ whole genome shotgun (WGS) entry which is preliminary data.</text>
</comment>
<sequence length="393" mass="40877">MPVAALSVKTFSPACLETGCLNQVVGLTNNDGAVQFASCVAQFGSPIVSTVTPTETVFTTATSTVEYIDIIVSLTTETSTLEETVTSYDNVVETATEYTTTHVSTISTRVTAVPTVYKKRKRGNCIRKPSNTLSATTETTAEASETSTSTTEAPEISTTETEAITSTPAAPVCSNEAEYSSACSCIGAVGDITETVTATANVSTSVIYETVSSAIPSVSESVVNVVVTTVVVKPATVTSTATYSTALYTTTTTTQVLQPTQTSQIIFGSGARAGRPLVVVSQYVQWASTGAGTEIAYILRGGQPYVASSPAVRLYLHSANSVVGVLYFETSAQAAAYGDPAVSCRLNDNDNIVCQTTTGHTKTIQCGAYVYLAAPGFTQSGCNEVTLVPARLS</sequence>
<accession>A0AAN6WVT4</accession>
<dbReference type="EMBL" id="MU864403">
    <property type="protein sequence ID" value="KAK4187397.1"/>
    <property type="molecule type" value="Genomic_DNA"/>
</dbReference>
<feature type="compositionally biased region" description="Low complexity" evidence="1">
    <location>
        <begin position="134"/>
        <end position="169"/>
    </location>
</feature>
<evidence type="ECO:0000313" key="2">
    <source>
        <dbReference type="EMBL" id="KAK4187397.1"/>
    </source>
</evidence>